<evidence type="ECO:0000313" key="2">
    <source>
        <dbReference type="EMBL" id="MBB6634108.1"/>
    </source>
</evidence>
<dbReference type="AlphaFoldDB" id="A0A841SV88"/>
<dbReference type="RefSeq" id="WP_185119342.1">
    <property type="nucleotide sequence ID" value="NZ_JACJVQ010000006.1"/>
</dbReference>
<evidence type="ECO:0000256" key="1">
    <source>
        <dbReference type="SAM" id="Phobius"/>
    </source>
</evidence>
<keyword evidence="3" id="KW-1185">Reference proteome</keyword>
<dbReference type="Proteomes" id="UP000535838">
    <property type="component" value="Unassembled WGS sequence"/>
</dbReference>
<organism evidence="2 3">
    <name type="scientific">Cohnella thailandensis</name>
    <dbReference type="NCBI Taxonomy" id="557557"/>
    <lineage>
        <taxon>Bacteria</taxon>
        <taxon>Bacillati</taxon>
        <taxon>Bacillota</taxon>
        <taxon>Bacilli</taxon>
        <taxon>Bacillales</taxon>
        <taxon>Paenibacillaceae</taxon>
        <taxon>Cohnella</taxon>
    </lineage>
</organism>
<keyword evidence="1" id="KW-0812">Transmembrane</keyword>
<name>A0A841SV88_9BACL</name>
<feature type="transmembrane region" description="Helical" evidence="1">
    <location>
        <begin position="107"/>
        <end position="128"/>
    </location>
</feature>
<comment type="caution">
    <text evidence="2">The sequence shown here is derived from an EMBL/GenBank/DDBJ whole genome shotgun (WGS) entry which is preliminary data.</text>
</comment>
<dbReference type="EMBL" id="JACJVQ010000006">
    <property type="protein sequence ID" value="MBB6634108.1"/>
    <property type="molecule type" value="Genomic_DNA"/>
</dbReference>
<evidence type="ECO:0000313" key="3">
    <source>
        <dbReference type="Proteomes" id="UP000535838"/>
    </source>
</evidence>
<proteinExistence type="predicted"/>
<feature type="transmembrane region" description="Helical" evidence="1">
    <location>
        <begin position="140"/>
        <end position="157"/>
    </location>
</feature>
<accession>A0A841SV88</accession>
<protein>
    <submittedName>
        <fullName evidence="2">Uncharacterized protein</fullName>
    </submittedName>
</protein>
<feature type="transmembrane region" description="Helical" evidence="1">
    <location>
        <begin position="37"/>
        <end position="58"/>
    </location>
</feature>
<reference evidence="2 3" key="1">
    <citation type="submission" date="2020-08" db="EMBL/GenBank/DDBJ databases">
        <title>Cohnella phylogeny.</title>
        <authorList>
            <person name="Dunlap C."/>
        </authorList>
    </citation>
    <scope>NUCLEOTIDE SEQUENCE [LARGE SCALE GENOMIC DNA]</scope>
    <source>
        <strain evidence="2 3">DSM 25241</strain>
    </source>
</reference>
<feature type="transmembrane region" description="Helical" evidence="1">
    <location>
        <begin position="78"/>
        <end position="95"/>
    </location>
</feature>
<keyword evidence="1" id="KW-0472">Membrane</keyword>
<feature type="transmembrane region" description="Helical" evidence="1">
    <location>
        <begin position="12"/>
        <end position="30"/>
    </location>
</feature>
<keyword evidence="1" id="KW-1133">Transmembrane helix</keyword>
<gene>
    <name evidence="2" type="ORF">H7B67_08305</name>
</gene>
<sequence length="173" mass="20789">MNKILPQRFDANEWFLIVSLLCVVVIASLLPRRFPAIVTIVFLSLGFGISMCADFFFAPPPNDFYDVNDSKYYELFEIPFYYLYAPFAYLFVYFFDKWKIRGLLVTLYVLIWSAIGTGFEALAVYFHVFRYKTWRLEYSWVFYLAVQSIYLLLYHIIKKQYNETKREEGRDWP</sequence>